<sequence>MTSLWRRRALVRRTGVFMFHFSHVSFLQIASSCGAPRGFFHFRAGWHCMGVMYGVGFLFPQSSFFCKGEGGHPLPLKTGSSTCQIMYRQSALTSVLPAAPPTISFQ</sequence>
<dbReference type="AlphaFoldDB" id="A0A5J5EYQ9"/>
<organism evidence="1 2">
    <name type="scientific">Sphaerosporella brunnea</name>
    <dbReference type="NCBI Taxonomy" id="1250544"/>
    <lineage>
        <taxon>Eukaryota</taxon>
        <taxon>Fungi</taxon>
        <taxon>Dikarya</taxon>
        <taxon>Ascomycota</taxon>
        <taxon>Pezizomycotina</taxon>
        <taxon>Pezizomycetes</taxon>
        <taxon>Pezizales</taxon>
        <taxon>Pyronemataceae</taxon>
        <taxon>Sphaerosporella</taxon>
    </lineage>
</organism>
<name>A0A5J5EYQ9_9PEZI</name>
<gene>
    <name evidence="1" type="ORF">FN846DRAFT_679519</name>
</gene>
<evidence type="ECO:0000313" key="2">
    <source>
        <dbReference type="Proteomes" id="UP000326924"/>
    </source>
</evidence>
<protein>
    <submittedName>
        <fullName evidence="1">Uncharacterized protein</fullName>
    </submittedName>
</protein>
<dbReference type="EMBL" id="VXIS01000070">
    <property type="protein sequence ID" value="KAA8908193.1"/>
    <property type="molecule type" value="Genomic_DNA"/>
</dbReference>
<proteinExistence type="predicted"/>
<keyword evidence="2" id="KW-1185">Reference proteome</keyword>
<dbReference type="PROSITE" id="PS51257">
    <property type="entry name" value="PROKAR_LIPOPROTEIN"/>
    <property type="match status" value="1"/>
</dbReference>
<comment type="caution">
    <text evidence="1">The sequence shown here is derived from an EMBL/GenBank/DDBJ whole genome shotgun (WGS) entry which is preliminary data.</text>
</comment>
<dbReference type="InParanoid" id="A0A5J5EYQ9"/>
<reference evidence="1 2" key="1">
    <citation type="submission" date="2019-09" db="EMBL/GenBank/DDBJ databases">
        <title>Draft genome of the ectomycorrhizal ascomycete Sphaerosporella brunnea.</title>
        <authorList>
            <consortium name="DOE Joint Genome Institute"/>
            <person name="Benucci G.M."/>
            <person name="Marozzi G."/>
            <person name="Antonielli L."/>
            <person name="Sanchez S."/>
            <person name="Marco P."/>
            <person name="Wang X."/>
            <person name="Falini L.B."/>
            <person name="Barry K."/>
            <person name="Haridas S."/>
            <person name="Lipzen A."/>
            <person name="Labutti K."/>
            <person name="Grigoriev I.V."/>
            <person name="Murat C."/>
            <person name="Martin F."/>
            <person name="Albertini E."/>
            <person name="Donnini D."/>
            <person name="Bonito G."/>
        </authorList>
    </citation>
    <scope>NUCLEOTIDE SEQUENCE [LARGE SCALE GENOMIC DNA]</scope>
    <source>
        <strain evidence="1 2">Sb_GMNB300</strain>
    </source>
</reference>
<dbReference type="Proteomes" id="UP000326924">
    <property type="component" value="Unassembled WGS sequence"/>
</dbReference>
<accession>A0A5J5EYQ9</accession>
<evidence type="ECO:0000313" key="1">
    <source>
        <dbReference type="EMBL" id="KAA8908193.1"/>
    </source>
</evidence>